<feature type="signal peptide" evidence="1">
    <location>
        <begin position="1"/>
        <end position="20"/>
    </location>
</feature>
<accession>A0AA49JYB6</accession>
<protein>
    <recommendedName>
        <fullName evidence="5">DUF4390 domain-containing protein</fullName>
    </recommendedName>
</protein>
<feature type="chain" id="PRO_5041366987" description="DUF4390 domain-containing protein" evidence="1">
    <location>
        <begin position="21"/>
        <end position="221"/>
    </location>
</feature>
<accession>A0AA49JSN3</accession>
<dbReference type="AlphaFoldDB" id="A0AA49JYB6"/>
<proteinExistence type="predicted"/>
<name>A0AA49JYB6_9BACT</name>
<dbReference type="EMBL" id="CP130612">
    <property type="protein sequence ID" value="WKW11209.1"/>
    <property type="molecule type" value="Genomic_DNA"/>
</dbReference>
<evidence type="ECO:0000313" key="3">
    <source>
        <dbReference type="EMBL" id="WKW14119.1"/>
    </source>
</evidence>
<evidence type="ECO:0000256" key="1">
    <source>
        <dbReference type="SAM" id="SignalP"/>
    </source>
</evidence>
<gene>
    <name evidence="2" type="ORF">Strain138_000444</name>
    <name evidence="3" type="ORF">Strain318_000444</name>
</gene>
<dbReference type="KEGG" id="pspc:Strain318_000444"/>
<keyword evidence="4" id="KW-1185">Reference proteome</keyword>
<dbReference type="RefSeq" id="WP_367886909.1">
    <property type="nucleotide sequence ID" value="NZ_CP130612.1"/>
</dbReference>
<dbReference type="Proteomes" id="UP001229955">
    <property type="component" value="Chromosome"/>
</dbReference>
<evidence type="ECO:0000313" key="2">
    <source>
        <dbReference type="EMBL" id="WKW11209.1"/>
    </source>
</evidence>
<dbReference type="EMBL" id="CP130613">
    <property type="protein sequence ID" value="WKW14119.1"/>
    <property type="molecule type" value="Genomic_DNA"/>
</dbReference>
<reference evidence="3" key="1">
    <citation type="submission" date="2023-07" db="EMBL/GenBank/DDBJ databases">
        <authorList>
            <person name="Haufschild T."/>
            <person name="Kallscheuer N."/>
            <person name="Hammer J."/>
            <person name="Kohn T."/>
            <person name="Kabuu M."/>
            <person name="Jogler M."/>
            <person name="Wohfarth N."/>
            <person name="Heuer A."/>
            <person name="Rohde M."/>
            <person name="van Teeseling M.C.F."/>
            <person name="Jogler C."/>
        </authorList>
    </citation>
    <scope>NUCLEOTIDE SEQUENCE</scope>
    <source>
        <strain evidence="2">Strain 138</strain>
        <strain evidence="3">Strain 318</strain>
    </source>
</reference>
<evidence type="ECO:0008006" key="5">
    <source>
        <dbReference type="Google" id="ProtNLM"/>
    </source>
</evidence>
<sequence length="221" mass="24957">MMRRAFLVAVLATAFGSPLAAPLAAQRPGLVIQLPAAARVTQDGPLVHARNVLTDARMRELLEAGFPARLRYRVELWSDERFTDELHRTAEWEVLVRWRGTDQRYEVSQRVGERVLSLGTFQHIDDAEAAVERPLRVPLAAPARNRRYYYQASLEVRTLSVSDLDEVNAWLRGELTPAMRGRGNPGTALTRGVRNLTTRLLGGERREYSARSSVFRPPRAD</sequence>
<evidence type="ECO:0000313" key="4">
    <source>
        <dbReference type="Proteomes" id="UP001229955"/>
    </source>
</evidence>
<organism evidence="3 4">
    <name type="scientific">Pseudogemmatithrix spongiicola</name>
    <dbReference type="NCBI Taxonomy" id="3062599"/>
    <lineage>
        <taxon>Bacteria</taxon>
        <taxon>Pseudomonadati</taxon>
        <taxon>Gemmatimonadota</taxon>
        <taxon>Gemmatimonadia</taxon>
        <taxon>Gemmatimonadales</taxon>
        <taxon>Gemmatimonadaceae</taxon>
        <taxon>Pseudogemmatithrix</taxon>
    </lineage>
</organism>
<keyword evidence="1" id="KW-0732">Signal</keyword>